<dbReference type="SMART" id="SM00398">
    <property type="entry name" value="HMG"/>
    <property type="match status" value="1"/>
</dbReference>
<dbReference type="Gene3D" id="1.10.30.10">
    <property type="entry name" value="High mobility group box domain"/>
    <property type="match status" value="1"/>
</dbReference>
<feature type="domain" description="HMG box" evidence="2">
    <location>
        <begin position="5"/>
        <end position="73"/>
    </location>
</feature>
<sequence length="175" mass="20434">MSIKVKKPLNSFFLYRKQKKNEIVRKFKISKSHEISRKAAELWKGEPADVKEYYNKLSFKQHEQFKLEHPDFDWQPWVQKKNKLPPSPENTFCNIASPATIIPLSPESIVSDVIKLEPSSTEQLQHFCNNIQPPFRIITPKLKRQIVAEAAQVSPDVLEATLLENYFKFDEYLCA</sequence>
<reference evidence="4" key="1">
    <citation type="submission" date="2020-05" db="EMBL/GenBank/DDBJ databases">
        <title>Phylogenomic resolution of chytrid fungi.</title>
        <authorList>
            <person name="Stajich J.E."/>
            <person name="Amses K."/>
            <person name="Simmons R."/>
            <person name="Seto K."/>
            <person name="Myers J."/>
            <person name="Bonds A."/>
            <person name="Quandt C.A."/>
            <person name="Barry K."/>
            <person name="Liu P."/>
            <person name="Grigoriev I."/>
            <person name="Longcore J.E."/>
            <person name="James T.Y."/>
        </authorList>
    </citation>
    <scope>NUCLEOTIDE SEQUENCE</scope>
    <source>
        <strain evidence="4">PLAUS21</strain>
    </source>
</reference>
<dbReference type="GO" id="GO:0003677">
    <property type="term" value="F:DNA binding"/>
    <property type="evidence" value="ECO:0007669"/>
    <property type="project" value="UniProtKB-UniRule"/>
</dbReference>
<evidence type="ECO:0000313" key="5">
    <source>
        <dbReference type="Proteomes" id="UP001210925"/>
    </source>
</evidence>
<comment type="caution">
    <text evidence="4">The sequence shown here is derived from an EMBL/GenBank/DDBJ whole genome shotgun (WGS) entry which is preliminary data.</text>
</comment>
<dbReference type="Proteomes" id="UP001210925">
    <property type="component" value="Unassembled WGS sequence"/>
</dbReference>
<keyword evidence="5" id="KW-1185">Reference proteome</keyword>
<gene>
    <name evidence="3" type="ORF">HK103_002309</name>
    <name evidence="4" type="ORF">HK103_002332</name>
</gene>
<dbReference type="PROSITE" id="PS50118">
    <property type="entry name" value="HMG_BOX_2"/>
    <property type="match status" value="1"/>
</dbReference>
<evidence type="ECO:0000313" key="3">
    <source>
        <dbReference type="EMBL" id="KAJ3259406.1"/>
    </source>
</evidence>
<dbReference type="SUPFAM" id="SSF47095">
    <property type="entry name" value="HMG-box"/>
    <property type="match status" value="1"/>
</dbReference>
<evidence type="ECO:0000259" key="2">
    <source>
        <dbReference type="PROSITE" id="PS50118"/>
    </source>
</evidence>
<dbReference type="AlphaFoldDB" id="A0AAD5UJ12"/>
<name>A0AAD5UJ12_9FUNG</name>
<organism evidence="4 5">
    <name type="scientific">Boothiomyces macroporosus</name>
    <dbReference type="NCBI Taxonomy" id="261099"/>
    <lineage>
        <taxon>Eukaryota</taxon>
        <taxon>Fungi</taxon>
        <taxon>Fungi incertae sedis</taxon>
        <taxon>Chytridiomycota</taxon>
        <taxon>Chytridiomycota incertae sedis</taxon>
        <taxon>Chytridiomycetes</taxon>
        <taxon>Rhizophydiales</taxon>
        <taxon>Terramycetaceae</taxon>
        <taxon>Boothiomyces</taxon>
    </lineage>
</organism>
<dbReference type="InterPro" id="IPR036910">
    <property type="entry name" value="HMG_box_dom_sf"/>
</dbReference>
<feature type="DNA-binding region" description="HMG box" evidence="1">
    <location>
        <begin position="5"/>
        <end position="73"/>
    </location>
</feature>
<keyword evidence="1" id="KW-0539">Nucleus</keyword>
<dbReference type="EMBL" id="JADGKB010000018">
    <property type="protein sequence ID" value="KAJ3259429.1"/>
    <property type="molecule type" value="Genomic_DNA"/>
</dbReference>
<protein>
    <recommendedName>
        <fullName evidence="2">HMG box domain-containing protein</fullName>
    </recommendedName>
</protein>
<accession>A0AAD5UJ12</accession>
<evidence type="ECO:0000313" key="4">
    <source>
        <dbReference type="EMBL" id="KAJ3259429.1"/>
    </source>
</evidence>
<dbReference type="EMBL" id="JADGKB010000018">
    <property type="protein sequence ID" value="KAJ3259406.1"/>
    <property type="molecule type" value="Genomic_DNA"/>
</dbReference>
<dbReference type="InterPro" id="IPR009071">
    <property type="entry name" value="HMG_box_dom"/>
</dbReference>
<proteinExistence type="predicted"/>
<evidence type="ECO:0000256" key="1">
    <source>
        <dbReference type="PROSITE-ProRule" id="PRU00267"/>
    </source>
</evidence>
<dbReference type="GO" id="GO:0005634">
    <property type="term" value="C:nucleus"/>
    <property type="evidence" value="ECO:0007669"/>
    <property type="project" value="UniProtKB-UniRule"/>
</dbReference>
<dbReference type="Pfam" id="PF00505">
    <property type="entry name" value="HMG_box"/>
    <property type="match status" value="1"/>
</dbReference>
<keyword evidence="1" id="KW-0238">DNA-binding</keyword>